<gene>
    <name evidence="3" type="ORF">FCM35_KLT03859</name>
</gene>
<feature type="region of interest" description="Disordered" evidence="1">
    <location>
        <begin position="117"/>
        <end position="196"/>
    </location>
</feature>
<dbReference type="AlphaFoldDB" id="A0A833QQ43"/>
<evidence type="ECO:0000259" key="2">
    <source>
        <dbReference type="Pfam" id="PF04057"/>
    </source>
</evidence>
<dbReference type="GO" id="GO:0005634">
    <property type="term" value="C:nucleus"/>
    <property type="evidence" value="ECO:0007669"/>
    <property type="project" value="InterPro"/>
</dbReference>
<feature type="region of interest" description="Disordered" evidence="1">
    <location>
        <begin position="208"/>
        <end position="261"/>
    </location>
</feature>
<dbReference type="Gene3D" id="2.40.50.140">
    <property type="entry name" value="Nucleic acid-binding proteins"/>
    <property type="match status" value="1"/>
</dbReference>
<protein>
    <submittedName>
        <fullName evidence="3">Replication protein A DNA-binding subunit A-like protein</fullName>
    </submittedName>
</protein>
<evidence type="ECO:0000256" key="1">
    <source>
        <dbReference type="SAM" id="MobiDB-lite"/>
    </source>
</evidence>
<keyword evidence="4" id="KW-1185">Reference proteome</keyword>
<dbReference type="Pfam" id="PF04057">
    <property type="entry name" value="Rep-A_N"/>
    <property type="match status" value="1"/>
</dbReference>
<reference evidence="3" key="1">
    <citation type="submission" date="2020-01" db="EMBL/GenBank/DDBJ databases">
        <title>Genome sequence of Kobresia littledalei, the first chromosome-level genome in the family Cyperaceae.</title>
        <authorList>
            <person name="Qu G."/>
        </authorList>
    </citation>
    <scope>NUCLEOTIDE SEQUENCE</scope>
    <source>
        <strain evidence="3">C.B.Clarke</strain>
        <tissue evidence="3">Leaf</tissue>
    </source>
</reference>
<sequence>MGHELSAGAVAQISEGGGEGMHPVLQISDVRLVSTAQNTTERYRMLLSDGTHTQQAMLATQLNTMVKSGSLQTGSIVRLNEYICNQIQGRRIIIVIQLELLQSECKVIGTPRLYESGASPSLGNTPASGTSPQTHSTGQIPQTGSSMNPRPQPPSNSPSYNATTNVRNMMNQPSLQNPRPNNPNLNPSNHSNNSLYSASTNVRNMMNQPNLQSAKPDDPSLNQSFQFRPPASTVSSSMTYSRTAQQSPFQQQPPPFSMVGV</sequence>
<dbReference type="GO" id="GO:0003677">
    <property type="term" value="F:DNA binding"/>
    <property type="evidence" value="ECO:0007669"/>
    <property type="project" value="UniProtKB-KW"/>
</dbReference>
<organism evidence="3 4">
    <name type="scientific">Carex littledalei</name>
    <dbReference type="NCBI Taxonomy" id="544730"/>
    <lineage>
        <taxon>Eukaryota</taxon>
        <taxon>Viridiplantae</taxon>
        <taxon>Streptophyta</taxon>
        <taxon>Embryophyta</taxon>
        <taxon>Tracheophyta</taxon>
        <taxon>Spermatophyta</taxon>
        <taxon>Magnoliopsida</taxon>
        <taxon>Liliopsida</taxon>
        <taxon>Poales</taxon>
        <taxon>Cyperaceae</taxon>
        <taxon>Cyperoideae</taxon>
        <taxon>Cariceae</taxon>
        <taxon>Carex</taxon>
        <taxon>Carex subgen. Euthyceras</taxon>
    </lineage>
</organism>
<keyword evidence="3" id="KW-0238">DNA-binding</keyword>
<dbReference type="CDD" id="cd04477">
    <property type="entry name" value="RPA1N"/>
    <property type="match status" value="1"/>
</dbReference>
<dbReference type="GO" id="GO:0006260">
    <property type="term" value="P:DNA replication"/>
    <property type="evidence" value="ECO:0007669"/>
    <property type="project" value="InterPro"/>
</dbReference>
<accession>A0A833QQ43</accession>
<dbReference type="FunFam" id="2.40.50.140:FF:000117">
    <property type="entry name" value="Replication protein A subunit"/>
    <property type="match status" value="1"/>
</dbReference>
<dbReference type="SUPFAM" id="SSF50249">
    <property type="entry name" value="Nucleic acid-binding proteins"/>
    <property type="match status" value="1"/>
</dbReference>
<name>A0A833QQ43_9POAL</name>
<comment type="caution">
    <text evidence="3">The sequence shown here is derived from an EMBL/GenBank/DDBJ whole genome shotgun (WGS) entry which is preliminary data.</text>
</comment>
<dbReference type="InterPro" id="IPR012340">
    <property type="entry name" value="NA-bd_OB-fold"/>
</dbReference>
<feature type="compositionally biased region" description="Low complexity" evidence="1">
    <location>
        <begin position="171"/>
        <end position="196"/>
    </location>
</feature>
<feature type="domain" description="Replication factor-A protein 1 N-terminal" evidence="2">
    <location>
        <begin position="5"/>
        <end position="102"/>
    </location>
</feature>
<proteinExistence type="predicted"/>
<dbReference type="EMBL" id="SWLB01000013">
    <property type="protein sequence ID" value="KAF3330505.1"/>
    <property type="molecule type" value="Genomic_DNA"/>
</dbReference>
<feature type="compositionally biased region" description="Pro residues" evidence="1">
    <location>
        <begin position="251"/>
        <end position="261"/>
    </location>
</feature>
<evidence type="ECO:0000313" key="3">
    <source>
        <dbReference type="EMBL" id="KAF3330505.1"/>
    </source>
</evidence>
<feature type="compositionally biased region" description="Polar residues" evidence="1">
    <location>
        <begin position="220"/>
        <end position="244"/>
    </location>
</feature>
<dbReference type="Proteomes" id="UP000623129">
    <property type="component" value="Unassembled WGS sequence"/>
</dbReference>
<dbReference type="OrthoDB" id="1751331at2759"/>
<evidence type="ECO:0000313" key="4">
    <source>
        <dbReference type="Proteomes" id="UP000623129"/>
    </source>
</evidence>
<dbReference type="InterPro" id="IPR007199">
    <property type="entry name" value="Rep_factor-A_N"/>
</dbReference>
<feature type="compositionally biased region" description="Polar residues" evidence="1">
    <location>
        <begin position="118"/>
        <end position="144"/>
    </location>
</feature>